<dbReference type="EMBL" id="LAZR01000495">
    <property type="protein sequence ID" value="KKN66636.1"/>
    <property type="molecule type" value="Genomic_DNA"/>
</dbReference>
<sequence>MNNFKLEGQEKKILDLLQNVVQDKSPNTTIRVAGGYIRDKLLGLQSHDIDIAVDNMSGTQFANLVLDWMKENGIKTHRKVATVEANTEANKNLESAILPIFGVEVDFAQLRKETYNSESRNPCIEVGVTASEDARRRDLTINALFYNIHTGVIEDYVGGLDDLENRIARTPIAPLRTFLEDPLRILRLIRFAARLDLEVDKNVIYAAKDSDVQAALQRKISRERFWTEFSKFMSHPNFPCAVRLMNKMGLRELLLTPTEGQLDCLVTRQEKYTKKKWVKGFGDWDADQKNKYHNLNIWNHTLEALDFLSNIEGEHDVMITSIALLFHDIGKCDPCSTQMHSDGRQSFKEHELSSFIMTHKILTDLKAPNDVRDRVVKLVRNHMRLHQLPTRSKTGLRRIIRDVGADDWASFVALVKSDSMGKKGMELDPKYDYFSEYASEYLNSLDGRSEVKPPVNGYEVMELLKISPGRAVGIIMDSLKEQLIIDPDMTKEEAVTFVKSCRV</sequence>
<dbReference type="Gene3D" id="1.10.3090.10">
    <property type="entry name" value="cca-adding enzyme, domain 2"/>
    <property type="match status" value="1"/>
</dbReference>
<dbReference type="Pfam" id="PF01966">
    <property type="entry name" value="HD"/>
    <property type="match status" value="1"/>
</dbReference>
<dbReference type="CDD" id="cd00077">
    <property type="entry name" value="HDc"/>
    <property type="match status" value="1"/>
</dbReference>
<accession>A0A0F9UZC8</accession>
<dbReference type="InterPro" id="IPR043519">
    <property type="entry name" value="NT_sf"/>
</dbReference>
<proteinExistence type="predicted"/>
<dbReference type="SUPFAM" id="SSF81891">
    <property type="entry name" value="Poly A polymerase C-terminal region-like"/>
    <property type="match status" value="1"/>
</dbReference>
<keyword evidence="2" id="KW-0694">RNA-binding</keyword>
<evidence type="ECO:0008006" key="6">
    <source>
        <dbReference type="Google" id="ProtNLM"/>
    </source>
</evidence>
<dbReference type="Gene3D" id="3.30.460.10">
    <property type="entry name" value="Beta Polymerase, domain 2"/>
    <property type="match status" value="1"/>
</dbReference>
<dbReference type="SUPFAM" id="SSF81301">
    <property type="entry name" value="Nucleotidyltransferase"/>
    <property type="match status" value="1"/>
</dbReference>
<dbReference type="CDD" id="cd05398">
    <property type="entry name" value="NT_ClassII-CCAase"/>
    <property type="match status" value="1"/>
</dbReference>
<gene>
    <name evidence="5" type="ORF">LCGC14_0469710</name>
</gene>
<keyword evidence="1" id="KW-0808">Transferase</keyword>
<dbReference type="Pfam" id="PF01743">
    <property type="entry name" value="PolyA_pol"/>
    <property type="match status" value="1"/>
</dbReference>
<feature type="domain" description="HD" evidence="4">
    <location>
        <begin position="298"/>
        <end position="399"/>
    </location>
</feature>
<dbReference type="PANTHER" id="PTHR13734:SF5">
    <property type="entry name" value="CCA TRNA NUCLEOTIDYLTRANSFERASE, MITOCHONDRIAL"/>
    <property type="match status" value="1"/>
</dbReference>
<dbReference type="PANTHER" id="PTHR13734">
    <property type="entry name" value="TRNA-NUCLEOTIDYLTRANSFERASE"/>
    <property type="match status" value="1"/>
</dbReference>
<dbReference type="InterPro" id="IPR006674">
    <property type="entry name" value="HD_domain"/>
</dbReference>
<dbReference type="GO" id="GO:0016779">
    <property type="term" value="F:nucleotidyltransferase activity"/>
    <property type="evidence" value="ECO:0007669"/>
    <property type="project" value="InterPro"/>
</dbReference>
<name>A0A0F9UZC8_9ZZZZ</name>
<protein>
    <recommendedName>
        <fullName evidence="6">HD domain-containing protein</fullName>
    </recommendedName>
</protein>
<evidence type="ECO:0000259" key="4">
    <source>
        <dbReference type="Pfam" id="PF01966"/>
    </source>
</evidence>
<dbReference type="InterPro" id="IPR003607">
    <property type="entry name" value="HD/PDEase_dom"/>
</dbReference>
<comment type="caution">
    <text evidence="5">The sequence shown here is derived from an EMBL/GenBank/DDBJ whole genome shotgun (WGS) entry which is preliminary data.</text>
</comment>
<evidence type="ECO:0000259" key="3">
    <source>
        <dbReference type="Pfam" id="PF01743"/>
    </source>
</evidence>
<dbReference type="AlphaFoldDB" id="A0A0F9UZC8"/>
<reference evidence="5" key="1">
    <citation type="journal article" date="2015" name="Nature">
        <title>Complex archaea that bridge the gap between prokaryotes and eukaryotes.</title>
        <authorList>
            <person name="Spang A."/>
            <person name="Saw J.H."/>
            <person name="Jorgensen S.L."/>
            <person name="Zaremba-Niedzwiedzka K."/>
            <person name="Martijn J."/>
            <person name="Lind A.E."/>
            <person name="van Eijk R."/>
            <person name="Schleper C."/>
            <person name="Guy L."/>
            <person name="Ettema T.J."/>
        </authorList>
    </citation>
    <scope>NUCLEOTIDE SEQUENCE</scope>
</reference>
<dbReference type="GO" id="GO:0001680">
    <property type="term" value="P:tRNA 3'-terminal CCA addition"/>
    <property type="evidence" value="ECO:0007669"/>
    <property type="project" value="TreeGrafter"/>
</dbReference>
<evidence type="ECO:0000256" key="2">
    <source>
        <dbReference type="ARBA" id="ARBA00022884"/>
    </source>
</evidence>
<evidence type="ECO:0000256" key="1">
    <source>
        <dbReference type="ARBA" id="ARBA00022679"/>
    </source>
</evidence>
<dbReference type="GO" id="GO:0003723">
    <property type="term" value="F:RNA binding"/>
    <property type="evidence" value="ECO:0007669"/>
    <property type="project" value="UniProtKB-KW"/>
</dbReference>
<feature type="domain" description="Poly A polymerase head" evidence="3">
    <location>
        <begin position="31"/>
        <end position="167"/>
    </location>
</feature>
<organism evidence="5">
    <name type="scientific">marine sediment metagenome</name>
    <dbReference type="NCBI Taxonomy" id="412755"/>
    <lineage>
        <taxon>unclassified sequences</taxon>
        <taxon>metagenomes</taxon>
        <taxon>ecological metagenomes</taxon>
    </lineage>
</organism>
<dbReference type="InterPro" id="IPR002646">
    <property type="entry name" value="PolA_pol_head_dom"/>
</dbReference>
<evidence type="ECO:0000313" key="5">
    <source>
        <dbReference type="EMBL" id="KKN66636.1"/>
    </source>
</evidence>